<dbReference type="Pfam" id="PF01541">
    <property type="entry name" value="GIY-YIG"/>
    <property type="match status" value="1"/>
</dbReference>
<dbReference type="InterPro" id="IPR006350">
    <property type="entry name" value="Intron_endoG1"/>
</dbReference>
<keyword evidence="2" id="KW-0255">Endonuclease</keyword>
<dbReference type="GeneID" id="41900285"/>
<proteinExistence type="predicted"/>
<keyword evidence="2" id="KW-0378">Hydrolase</keyword>
<dbReference type="InterPro" id="IPR036388">
    <property type="entry name" value="WH-like_DNA-bd_sf"/>
</dbReference>
<dbReference type="SMART" id="SM00465">
    <property type="entry name" value="GIYc"/>
    <property type="match status" value="1"/>
</dbReference>
<dbReference type="InterPro" id="IPR003647">
    <property type="entry name" value="Intron_nuc_1_rpt"/>
</dbReference>
<feature type="domain" description="GIY-YIG" evidence="1">
    <location>
        <begin position="24"/>
        <end position="110"/>
    </location>
</feature>
<dbReference type="NCBIfam" id="TIGR01453">
    <property type="entry name" value="grpIintron_endo"/>
    <property type="match status" value="1"/>
</dbReference>
<evidence type="ECO:0000313" key="3">
    <source>
        <dbReference type="Proteomes" id="UP000243236"/>
    </source>
</evidence>
<protein>
    <submittedName>
        <fullName evidence="2">GIY-YIG catalytic domain-containing endonuclease</fullName>
    </submittedName>
</protein>
<keyword evidence="2" id="KW-0540">Nuclease</keyword>
<dbReference type="KEGG" id="vg:41900285"/>
<accession>M1HJM5</accession>
<dbReference type="RefSeq" id="YP_009701720.1">
    <property type="nucleotide sequence ID" value="NC_044937.1"/>
</dbReference>
<evidence type="ECO:0000313" key="2">
    <source>
        <dbReference type="EMBL" id="AGE50384.1"/>
    </source>
</evidence>
<organism evidence="2 3">
    <name type="scientific">Paramecium bursaria Chlorella virus CVA-1</name>
    <dbReference type="NCBI Taxonomy" id="42683"/>
    <lineage>
        <taxon>Viruses</taxon>
        <taxon>Varidnaviria</taxon>
        <taxon>Bamfordvirae</taxon>
        <taxon>Nucleocytoviricota</taxon>
        <taxon>Megaviricetes</taxon>
        <taxon>Algavirales</taxon>
        <taxon>Phycodnaviridae</taxon>
        <taxon>Chlorovirus</taxon>
        <taxon>Chlorovirus conductrix</taxon>
        <taxon>Paramecium bursaria Chlorella virus A1</taxon>
    </lineage>
</organism>
<gene>
    <name evidence="2" type="primary">CVA-1_100L</name>
    <name evidence="2" type="ORF">PBCVCVA1_100L</name>
</gene>
<dbReference type="InterPro" id="IPR000305">
    <property type="entry name" value="GIY-YIG_endonuc"/>
</dbReference>
<dbReference type="PROSITE" id="PS50164">
    <property type="entry name" value="GIY_YIG"/>
    <property type="match status" value="1"/>
</dbReference>
<dbReference type="Proteomes" id="UP000243236">
    <property type="component" value="Segment"/>
</dbReference>
<reference evidence="2 3" key="1">
    <citation type="submission" date="2012-10" db="EMBL/GenBank/DDBJ databases">
        <title>Towards defining the chloroviruses: a genomic journey through a genus of large DNA viruses.</title>
        <authorList>
            <person name="Jeanniard A."/>
            <person name="Dunigan D.D."/>
            <person name="Gurnon J.R."/>
            <person name="Agarkova I."/>
            <person name="Kang M."/>
            <person name="Vitek J."/>
            <person name="Duncan G."/>
            <person name="McClung O.W."/>
            <person name="Larsen M."/>
            <person name="Claverie J.-M."/>
            <person name="Van Etten J.L."/>
            <person name="Blanc G."/>
        </authorList>
    </citation>
    <scope>NUCLEOTIDE SEQUENCE [LARGE SCALE GENOMIC DNA]</scope>
</reference>
<sequence length="332" mass="39268">MSNDIITKILQPSWKEILYLFPERPAIVYCFTNLINGKLYIGTSIDFISRLYKHIRESKKIENNNKFYNSIRKYGWDNFELHFLQVCLTQKGGLIREKQWIQYLDSYKNGLNSTEGGEGGGSGEESIFAKGIKGINIDTYEEYEWKWIKGAAKYFNTNWQNISIILSGRNKQLYTLDGSRFTFKYIDDYSDWDLNIPQQKEVNEVSIIAYDKYNNIIGRYKSLSEASQITGADKRNISDSIHHKVWYVNNIRWEYEDINKRNKQISRTPLKKPDKIGVYYYKNGEKIEFRSCREAARIISPDMNEVVRAREIKKSFLNEMPDSWNVQWFKIM</sequence>
<keyword evidence="3" id="KW-1185">Reference proteome</keyword>
<dbReference type="Pfam" id="PF07453">
    <property type="entry name" value="NUMOD1"/>
    <property type="match status" value="1"/>
</dbReference>
<dbReference type="InterPro" id="IPR010896">
    <property type="entry name" value="NUMOD1"/>
</dbReference>
<dbReference type="EMBL" id="JX997159">
    <property type="protein sequence ID" value="AGE50384.1"/>
    <property type="molecule type" value="Genomic_DNA"/>
</dbReference>
<dbReference type="GO" id="GO:0004519">
    <property type="term" value="F:endonuclease activity"/>
    <property type="evidence" value="ECO:0007669"/>
    <property type="project" value="UniProtKB-KW"/>
</dbReference>
<dbReference type="Gene3D" id="1.10.10.10">
    <property type="entry name" value="Winged helix-like DNA-binding domain superfamily/Winged helix DNA-binding domain"/>
    <property type="match status" value="1"/>
</dbReference>
<dbReference type="InterPro" id="IPR035901">
    <property type="entry name" value="GIY-YIG_endonuc_sf"/>
</dbReference>
<dbReference type="SUPFAM" id="SSF82771">
    <property type="entry name" value="GIY-YIG endonuclease"/>
    <property type="match status" value="1"/>
</dbReference>
<evidence type="ECO:0000259" key="1">
    <source>
        <dbReference type="PROSITE" id="PS50164"/>
    </source>
</evidence>
<name>M1HJM5_9PHYC</name>
<dbReference type="Gene3D" id="3.40.1440.10">
    <property type="entry name" value="GIY-YIG endonuclease"/>
    <property type="match status" value="1"/>
</dbReference>
<dbReference type="SMART" id="SM00497">
    <property type="entry name" value="IENR1"/>
    <property type="match status" value="3"/>
</dbReference>